<protein>
    <submittedName>
        <fullName evidence="2">Uncharacterized protein</fullName>
    </submittedName>
</protein>
<evidence type="ECO:0000256" key="1">
    <source>
        <dbReference type="SAM" id="MobiDB-lite"/>
    </source>
</evidence>
<dbReference type="Proteomes" id="UP001190700">
    <property type="component" value="Unassembled WGS sequence"/>
</dbReference>
<reference evidence="2 3" key="1">
    <citation type="journal article" date="2015" name="Genome Biol. Evol.">
        <title>Comparative Genomics of a Bacterivorous Green Alga Reveals Evolutionary Causalities and Consequences of Phago-Mixotrophic Mode of Nutrition.</title>
        <authorList>
            <person name="Burns J.A."/>
            <person name="Paasch A."/>
            <person name="Narechania A."/>
            <person name="Kim E."/>
        </authorList>
    </citation>
    <scope>NUCLEOTIDE SEQUENCE [LARGE SCALE GENOMIC DNA]</scope>
    <source>
        <strain evidence="2 3">PLY_AMNH</strain>
    </source>
</reference>
<organism evidence="2 3">
    <name type="scientific">Cymbomonas tetramitiformis</name>
    <dbReference type="NCBI Taxonomy" id="36881"/>
    <lineage>
        <taxon>Eukaryota</taxon>
        <taxon>Viridiplantae</taxon>
        <taxon>Chlorophyta</taxon>
        <taxon>Pyramimonadophyceae</taxon>
        <taxon>Pyramimonadales</taxon>
        <taxon>Pyramimonadaceae</taxon>
        <taxon>Cymbomonas</taxon>
    </lineage>
</organism>
<accession>A0AAE0BUG8</accession>
<proteinExistence type="predicted"/>
<evidence type="ECO:0000313" key="2">
    <source>
        <dbReference type="EMBL" id="KAK3242294.1"/>
    </source>
</evidence>
<gene>
    <name evidence="2" type="ORF">CYMTET_48014</name>
</gene>
<feature type="region of interest" description="Disordered" evidence="1">
    <location>
        <begin position="58"/>
        <end position="78"/>
    </location>
</feature>
<sequence length="78" mass="8948">MQVWNALQDEAMVIEKPATCDVVKSYVYNNRPKLLADEEIKTYTQYAERAKEASLLFKHREEPDIDEHEPGPLGAALE</sequence>
<keyword evidence="3" id="KW-1185">Reference proteome</keyword>
<comment type="caution">
    <text evidence="2">The sequence shown here is derived from an EMBL/GenBank/DDBJ whole genome shotgun (WGS) entry which is preliminary data.</text>
</comment>
<name>A0AAE0BUG8_9CHLO</name>
<dbReference type="AlphaFoldDB" id="A0AAE0BUG8"/>
<dbReference type="EMBL" id="LGRX02033200">
    <property type="protein sequence ID" value="KAK3242294.1"/>
    <property type="molecule type" value="Genomic_DNA"/>
</dbReference>
<evidence type="ECO:0000313" key="3">
    <source>
        <dbReference type="Proteomes" id="UP001190700"/>
    </source>
</evidence>